<accession>A0A9D1SF84</accession>
<evidence type="ECO:0000256" key="1">
    <source>
        <dbReference type="ARBA" id="ARBA00022694"/>
    </source>
</evidence>
<protein>
    <recommendedName>
        <fullName evidence="2">tRNA(Met) cytidine acetate ligase</fullName>
        <ecNumber evidence="2">6.3.4.-</ecNumber>
    </recommendedName>
</protein>
<keyword evidence="2" id="KW-0547">Nucleotide-binding</keyword>
<proteinExistence type="inferred from homology"/>
<comment type="catalytic activity">
    <reaction evidence="2">
        <text>cytidine(34) in elongator tRNA(Met) + acetate + ATP = N(4)-acetylcytidine(34) in elongator tRNA(Met) + AMP + diphosphate</text>
        <dbReference type="Rhea" id="RHEA:58144"/>
        <dbReference type="Rhea" id="RHEA-COMP:10693"/>
        <dbReference type="Rhea" id="RHEA-COMP:10694"/>
        <dbReference type="ChEBI" id="CHEBI:30089"/>
        <dbReference type="ChEBI" id="CHEBI:30616"/>
        <dbReference type="ChEBI" id="CHEBI:33019"/>
        <dbReference type="ChEBI" id="CHEBI:74900"/>
        <dbReference type="ChEBI" id="CHEBI:82748"/>
        <dbReference type="ChEBI" id="CHEBI:456215"/>
    </reaction>
</comment>
<keyword evidence="2" id="KW-0067">ATP-binding</keyword>
<dbReference type="EMBL" id="DVNB01000069">
    <property type="protein sequence ID" value="HIU57458.1"/>
    <property type="molecule type" value="Genomic_DNA"/>
</dbReference>
<comment type="caution">
    <text evidence="3">The sequence shown here is derived from an EMBL/GenBank/DDBJ whole genome shotgun (WGS) entry which is preliminary data.</text>
</comment>
<dbReference type="GO" id="GO:0005737">
    <property type="term" value="C:cytoplasm"/>
    <property type="evidence" value="ECO:0007669"/>
    <property type="project" value="UniProtKB-SubCell"/>
</dbReference>
<dbReference type="PANTHER" id="PTHR37825:SF1">
    <property type="entry name" value="TRNA(MET) CYTIDINE ACETATE LIGASE"/>
    <property type="match status" value="1"/>
</dbReference>
<dbReference type="HAMAP" id="MF_01539">
    <property type="entry name" value="TmcAL"/>
    <property type="match status" value="1"/>
</dbReference>
<keyword evidence="2" id="KW-0963">Cytoplasm</keyword>
<dbReference type="AlphaFoldDB" id="A0A9D1SF84"/>
<feature type="binding site" evidence="2">
    <location>
        <begin position="7"/>
        <end position="20"/>
    </location>
    <ligand>
        <name>ATP</name>
        <dbReference type="ChEBI" id="CHEBI:30616"/>
    </ligand>
</feature>
<keyword evidence="2" id="KW-0820">tRNA-binding</keyword>
<dbReference type="GO" id="GO:0000049">
    <property type="term" value="F:tRNA binding"/>
    <property type="evidence" value="ECO:0007669"/>
    <property type="project" value="UniProtKB-KW"/>
</dbReference>
<dbReference type="Pfam" id="PF05636">
    <property type="entry name" value="HIGH_NTase1"/>
    <property type="match status" value="1"/>
</dbReference>
<dbReference type="Gene3D" id="3.40.50.620">
    <property type="entry name" value="HUPs"/>
    <property type="match status" value="1"/>
</dbReference>
<gene>
    <name evidence="2" type="primary">tmcAL</name>
    <name evidence="3" type="ORF">IAA61_06560</name>
</gene>
<dbReference type="GO" id="GO:0005524">
    <property type="term" value="F:ATP binding"/>
    <property type="evidence" value="ECO:0007669"/>
    <property type="project" value="UniProtKB-KW"/>
</dbReference>
<dbReference type="SUPFAM" id="SSF52374">
    <property type="entry name" value="Nucleotidylyl transferase"/>
    <property type="match status" value="1"/>
</dbReference>
<comment type="subcellular location">
    <subcellularLocation>
        <location evidence="2">Cytoplasm</location>
    </subcellularLocation>
</comment>
<dbReference type="EC" id="6.3.4.-" evidence="2"/>
<sequence length="384" mass="41206">MRTAGIIAEFNPFHNGHRYIIETIKNTVADSVIAVMSGSFVQRGGPAVTDKWTRARAALDAGADLVLELPVVYSVNTAQRFSRGAVEILNACGIVDVLAFGSESGDTARLLRAARLIADEPPEVSRRIKELSALGMNYPAARKAAFEESAGCAIPDSPNDILAVEYLRAIYETGSEIAAEAVRRIGTAHDSENVSDGIASASEIRRRLMAGESTEGLLPDGGFPVYDASRLDTAVIGRIRECGTAYLSKINDVGEGLENRFVKAAMCADTVEALCAAVKSKRYTLSRIRRIAWSALLGLTRELCSAPPSYIRVLGMSGSGRGLLREMKKTASLPVVIKAADYARAQIDPIFAANVRAEDWFALCAPDAALRRGGRDMTVSPVVR</sequence>
<feature type="binding site" evidence="2">
    <location>
        <position position="101"/>
    </location>
    <ligand>
        <name>ATP</name>
        <dbReference type="ChEBI" id="CHEBI:30616"/>
    </ligand>
</feature>
<evidence type="ECO:0000313" key="4">
    <source>
        <dbReference type="Proteomes" id="UP000824109"/>
    </source>
</evidence>
<evidence type="ECO:0000256" key="2">
    <source>
        <dbReference type="HAMAP-Rule" id="MF_01539"/>
    </source>
</evidence>
<comment type="similarity">
    <text evidence="2">Belongs to the TmcAL family.</text>
</comment>
<keyword evidence="2" id="KW-0694">RNA-binding</keyword>
<reference evidence="3" key="2">
    <citation type="journal article" date="2021" name="PeerJ">
        <title>Extensive microbial diversity within the chicken gut microbiome revealed by metagenomics and culture.</title>
        <authorList>
            <person name="Gilroy R."/>
            <person name="Ravi A."/>
            <person name="Getino M."/>
            <person name="Pursley I."/>
            <person name="Horton D.L."/>
            <person name="Alikhan N.F."/>
            <person name="Baker D."/>
            <person name="Gharbi K."/>
            <person name="Hall N."/>
            <person name="Watson M."/>
            <person name="Adriaenssens E.M."/>
            <person name="Foster-Nyarko E."/>
            <person name="Jarju S."/>
            <person name="Secka A."/>
            <person name="Antonio M."/>
            <person name="Oren A."/>
            <person name="Chaudhuri R.R."/>
            <person name="La Ragione R."/>
            <person name="Hildebrand F."/>
            <person name="Pallen M.J."/>
        </authorList>
    </citation>
    <scope>NUCLEOTIDE SEQUENCE</scope>
    <source>
        <strain evidence="3">USAMLcec3-3695</strain>
    </source>
</reference>
<dbReference type="GO" id="GO:0006400">
    <property type="term" value="P:tRNA modification"/>
    <property type="evidence" value="ECO:0007669"/>
    <property type="project" value="UniProtKB-UniRule"/>
</dbReference>
<feature type="binding site" evidence="2">
    <location>
        <position position="159"/>
    </location>
    <ligand>
        <name>ATP</name>
        <dbReference type="ChEBI" id="CHEBI:30616"/>
    </ligand>
</feature>
<evidence type="ECO:0000313" key="3">
    <source>
        <dbReference type="EMBL" id="HIU57458.1"/>
    </source>
</evidence>
<dbReference type="InterPro" id="IPR014729">
    <property type="entry name" value="Rossmann-like_a/b/a_fold"/>
</dbReference>
<keyword evidence="2" id="KW-0436">Ligase</keyword>
<keyword evidence="1 2" id="KW-0819">tRNA processing</keyword>
<dbReference type="PANTHER" id="PTHR37825">
    <property type="entry name" value="TRNA(MET) CYTIDINE ACETATE LIGASE"/>
    <property type="match status" value="1"/>
</dbReference>
<comment type="function">
    <text evidence="2">Catalyzes the formation of N(4)-acetylcytidine (ac(4)C) at the wobble position of elongator tRNA(Met), using acetate and ATP as substrates. First activates an acetate ion to form acetyladenylate (Ac-AMP) and then transfers the acetyl group to tRNA to form ac(4)C34.</text>
</comment>
<organism evidence="3 4">
    <name type="scientific">Candidatus Ornithomonoglobus merdipullorum</name>
    <dbReference type="NCBI Taxonomy" id="2840895"/>
    <lineage>
        <taxon>Bacteria</taxon>
        <taxon>Bacillati</taxon>
        <taxon>Bacillota</taxon>
        <taxon>Clostridia</taxon>
        <taxon>Candidatus Ornithomonoglobus</taxon>
    </lineage>
</organism>
<dbReference type="GO" id="GO:0016879">
    <property type="term" value="F:ligase activity, forming carbon-nitrogen bonds"/>
    <property type="evidence" value="ECO:0007669"/>
    <property type="project" value="UniProtKB-UniRule"/>
</dbReference>
<feature type="binding site" evidence="2">
    <location>
        <begin position="184"/>
        <end position="185"/>
    </location>
    <ligand>
        <name>ATP</name>
        <dbReference type="ChEBI" id="CHEBI:30616"/>
    </ligand>
</feature>
<reference evidence="3" key="1">
    <citation type="submission" date="2020-10" db="EMBL/GenBank/DDBJ databases">
        <authorList>
            <person name="Gilroy R."/>
        </authorList>
    </citation>
    <scope>NUCLEOTIDE SEQUENCE</scope>
    <source>
        <strain evidence="3">USAMLcec3-3695</strain>
    </source>
</reference>
<dbReference type="InterPro" id="IPR008513">
    <property type="entry name" value="tRNA(Met)_cyd_acetate_ligase"/>
</dbReference>
<name>A0A9D1SF84_9FIRM</name>
<dbReference type="Proteomes" id="UP000824109">
    <property type="component" value="Unassembled WGS sequence"/>
</dbReference>